<evidence type="ECO:0000313" key="2">
    <source>
        <dbReference type="Proteomes" id="UP000523196"/>
    </source>
</evidence>
<dbReference type="Proteomes" id="UP000523196">
    <property type="component" value="Unassembled WGS sequence"/>
</dbReference>
<comment type="caution">
    <text evidence="1">The sequence shown here is derived from an EMBL/GenBank/DDBJ whole genome shotgun (WGS) entry which is preliminary data.</text>
</comment>
<reference evidence="1 2" key="1">
    <citation type="submission" date="2020-08" db="EMBL/GenBank/DDBJ databases">
        <authorList>
            <person name="Xu S."/>
            <person name="Li A."/>
        </authorList>
    </citation>
    <scope>NUCLEOTIDE SEQUENCE [LARGE SCALE GENOMIC DNA]</scope>
    <source>
        <strain evidence="1 2">119BY6-57</strain>
    </source>
</reference>
<dbReference type="EMBL" id="JACHTF010000006">
    <property type="protein sequence ID" value="MBB1060376.1"/>
    <property type="molecule type" value="Genomic_DNA"/>
</dbReference>
<protein>
    <submittedName>
        <fullName evidence="1">Uncharacterized protein</fullName>
    </submittedName>
</protein>
<dbReference type="AlphaFoldDB" id="A0A7W3Y5X0"/>
<dbReference type="RefSeq" id="WP_182686282.1">
    <property type="nucleotide sequence ID" value="NZ_JACHTF010000006.1"/>
</dbReference>
<gene>
    <name evidence="1" type="ORF">H4F98_07285</name>
</gene>
<evidence type="ECO:0000313" key="1">
    <source>
        <dbReference type="EMBL" id="MBB1060376.1"/>
    </source>
</evidence>
<name>A0A7W3Y5X0_9GAMM</name>
<keyword evidence="2" id="KW-1185">Reference proteome</keyword>
<accession>A0A7W3Y5X0</accession>
<proteinExistence type="predicted"/>
<organism evidence="1 2">
    <name type="scientific">Marilutibacter spongiae</name>
    <dbReference type="NCBI Taxonomy" id="2025720"/>
    <lineage>
        <taxon>Bacteria</taxon>
        <taxon>Pseudomonadati</taxon>
        <taxon>Pseudomonadota</taxon>
        <taxon>Gammaproteobacteria</taxon>
        <taxon>Lysobacterales</taxon>
        <taxon>Lysobacteraceae</taxon>
        <taxon>Marilutibacter</taxon>
    </lineage>
</organism>
<sequence length="172" mass="19302">MSIEEQKAAQAVDRYFAADASEGDFGTFATLDEARSAAERMLFDASDSAADYGWENEPPRIYYGELMGHCLEESRMPAPGDSDFEYYVTFGLHPITKPVDPTPYTHEDVMRLVEADMEYDEARRLWEFTTGVDPDDVSDEEWKSASTRIEEAIANRHAALAAFTHQSQGGAR</sequence>